<protein>
    <submittedName>
        <fullName evidence="3">XRE family transcriptional regulator</fullName>
    </submittedName>
</protein>
<comment type="caution">
    <text evidence="3">The sequence shown here is derived from an EMBL/GenBank/DDBJ whole genome shotgun (WGS) entry which is preliminary data.</text>
</comment>
<dbReference type="PROSITE" id="PS50943">
    <property type="entry name" value="HTH_CROC1"/>
    <property type="match status" value="1"/>
</dbReference>
<name>A0A3E2WHE8_9FIRM</name>
<gene>
    <name evidence="3" type="ORF">DWX41_19380</name>
</gene>
<dbReference type="PANTHER" id="PTHR46558:SF11">
    <property type="entry name" value="HTH-TYPE TRANSCRIPTIONAL REGULATOR XRE"/>
    <property type="match status" value="1"/>
</dbReference>
<dbReference type="EMBL" id="QVIA01000028">
    <property type="protein sequence ID" value="RGC26257.1"/>
    <property type="molecule type" value="Genomic_DNA"/>
</dbReference>
<dbReference type="Gene3D" id="1.10.260.40">
    <property type="entry name" value="lambda repressor-like DNA-binding domains"/>
    <property type="match status" value="1"/>
</dbReference>
<dbReference type="Pfam" id="PF01381">
    <property type="entry name" value="HTH_3"/>
    <property type="match status" value="1"/>
</dbReference>
<dbReference type="CDD" id="cd00093">
    <property type="entry name" value="HTH_XRE"/>
    <property type="match status" value="1"/>
</dbReference>
<dbReference type="InterPro" id="IPR001387">
    <property type="entry name" value="Cro/C1-type_HTH"/>
</dbReference>
<reference evidence="3 4" key="1">
    <citation type="submission" date="2018-08" db="EMBL/GenBank/DDBJ databases">
        <title>A genome reference for cultivated species of the human gut microbiota.</title>
        <authorList>
            <person name="Zou Y."/>
            <person name="Xue W."/>
            <person name="Luo G."/>
        </authorList>
    </citation>
    <scope>NUCLEOTIDE SEQUENCE [LARGE SCALE GENOMIC DNA]</scope>
    <source>
        <strain evidence="3 4">AF19-21</strain>
    </source>
</reference>
<dbReference type="AlphaFoldDB" id="A0A3E2WHE8"/>
<evidence type="ECO:0000259" key="2">
    <source>
        <dbReference type="PROSITE" id="PS50943"/>
    </source>
</evidence>
<evidence type="ECO:0000256" key="1">
    <source>
        <dbReference type="ARBA" id="ARBA00023125"/>
    </source>
</evidence>
<dbReference type="SUPFAM" id="SSF47413">
    <property type="entry name" value="lambda repressor-like DNA-binding domains"/>
    <property type="match status" value="1"/>
</dbReference>
<dbReference type="GO" id="GO:0003677">
    <property type="term" value="F:DNA binding"/>
    <property type="evidence" value="ECO:0007669"/>
    <property type="project" value="UniProtKB-KW"/>
</dbReference>
<dbReference type="PANTHER" id="PTHR46558">
    <property type="entry name" value="TRACRIPTIONAL REGULATORY PROTEIN-RELATED-RELATED"/>
    <property type="match status" value="1"/>
</dbReference>
<organism evidence="3 4">
    <name type="scientific">Hungatella hathewayi</name>
    <dbReference type="NCBI Taxonomy" id="154046"/>
    <lineage>
        <taxon>Bacteria</taxon>
        <taxon>Bacillati</taxon>
        <taxon>Bacillota</taxon>
        <taxon>Clostridia</taxon>
        <taxon>Lachnospirales</taxon>
        <taxon>Lachnospiraceae</taxon>
        <taxon>Hungatella</taxon>
    </lineage>
</organism>
<proteinExistence type="predicted"/>
<dbReference type="Proteomes" id="UP000261111">
    <property type="component" value="Unassembled WGS sequence"/>
</dbReference>
<dbReference type="SMART" id="SM00530">
    <property type="entry name" value="HTH_XRE"/>
    <property type="match status" value="1"/>
</dbReference>
<keyword evidence="1" id="KW-0238">DNA-binding</keyword>
<feature type="domain" description="HTH cro/C1-type" evidence="2">
    <location>
        <begin position="12"/>
        <end position="66"/>
    </location>
</feature>
<evidence type="ECO:0000313" key="3">
    <source>
        <dbReference type="EMBL" id="RGC26257.1"/>
    </source>
</evidence>
<dbReference type="InterPro" id="IPR010982">
    <property type="entry name" value="Lambda_DNA-bd_dom_sf"/>
</dbReference>
<evidence type="ECO:0000313" key="4">
    <source>
        <dbReference type="Proteomes" id="UP000261111"/>
    </source>
</evidence>
<accession>A0A3E2WHE8</accession>
<sequence>MGGAIMKFASTLKLLREQNHVTQKELADYLKVTRSTIAGYETKGKQPDYERLLRIAAYFGVSADYLLTGSKLGIITTASTAPERGREILISYLHLSAESQRKLEEYLHLLMLKEQNEGKGQMEAGS</sequence>